<dbReference type="SUPFAM" id="SSF53901">
    <property type="entry name" value="Thiolase-like"/>
    <property type="match status" value="1"/>
</dbReference>
<dbReference type="Pfam" id="PF00109">
    <property type="entry name" value="ketoacyl-synt"/>
    <property type="match status" value="1"/>
</dbReference>
<dbReference type="InterPro" id="IPR009081">
    <property type="entry name" value="PP-bd_ACP"/>
</dbReference>
<feature type="domain" description="Ketosynthase family 3 (KS3)" evidence="7">
    <location>
        <begin position="1"/>
        <end position="432"/>
    </location>
</feature>
<feature type="active site" description="Proton donor; for dehydratase activity" evidence="4">
    <location>
        <position position="1584"/>
    </location>
</feature>
<dbReference type="Gene3D" id="3.30.70.3290">
    <property type="match status" value="1"/>
</dbReference>
<keyword evidence="2" id="KW-0597">Phosphoprotein</keyword>
<dbReference type="SMART" id="SM00827">
    <property type="entry name" value="PKS_AT"/>
    <property type="match status" value="1"/>
</dbReference>
<feature type="active site" description="Proton acceptor; for dehydratase activity" evidence="4">
    <location>
        <position position="1418"/>
    </location>
</feature>
<dbReference type="Pfam" id="PF16197">
    <property type="entry name" value="KAsynt_C_assoc"/>
    <property type="match status" value="1"/>
</dbReference>
<dbReference type="InterPro" id="IPR014031">
    <property type="entry name" value="Ketoacyl_synth_C"/>
</dbReference>
<proteinExistence type="predicted"/>
<dbReference type="Gene3D" id="3.10.129.110">
    <property type="entry name" value="Polyketide synthase dehydratase"/>
    <property type="match status" value="1"/>
</dbReference>
<dbReference type="InterPro" id="IPR016036">
    <property type="entry name" value="Malonyl_transacylase_ACP-bd"/>
</dbReference>
<dbReference type="SUPFAM" id="SSF51735">
    <property type="entry name" value="NAD(P)-binding Rossmann-fold domains"/>
    <property type="match status" value="2"/>
</dbReference>
<evidence type="ECO:0000313" key="9">
    <source>
        <dbReference type="EMBL" id="MFC7275542.1"/>
    </source>
</evidence>
<reference evidence="10" key="1">
    <citation type="journal article" date="2019" name="Int. J. Syst. Evol. Microbiol.">
        <title>The Global Catalogue of Microorganisms (GCM) 10K type strain sequencing project: providing services to taxonomists for standard genome sequencing and annotation.</title>
        <authorList>
            <consortium name="The Broad Institute Genomics Platform"/>
            <consortium name="The Broad Institute Genome Sequencing Center for Infectious Disease"/>
            <person name="Wu L."/>
            <person name="Ma J."/>
        </authorList>
    </citation>
    <scope>NUCLEOTIDE SEQUENCE [LARGE SCALE GENOMIC DNA]</scope>
    <source>
        <strain evidence="10">XZYJT-10</strain>
    </source>
</reference>
<dbReference type="InterPro" id="IPR036291">
    <property type="entry name" value="NAD(P)-bd_dom_sf"/>
</dbReference>
<dbReference type="Pfam" id="PF02801">
    <property type="entry name" value="Ketoacyl-synt_C"/>
    <property type="match status" value="1"/>
</dbReference>
<dbReference type="InterPro" id="IPR049900">
    <property type="entry name" value="PKS_mFAS_DH"/>
</dbReference>
<sequence length="1883" mass="200616">MEFIAVIGTAVRFPQAMDVGEYWDNLVAGRDCCTELEDDDLLRRGESPDYLANPGYVRRRPIMPEPDMFDHRCFGLTPKEVELRDPGQRVFLELCHSAIEQAGYDPARYPGAIGVFGGTNDQRYRVDHLEPIPDIMQTVGFLSIEIANHPDYVGTFVAHRLGLRGPALTVHTACSSTLTAVHTACRSLQTRDCDMALAGVASIQFPIAYGYIHQEGSIVSSDGVVRPFDADADGTNFGSGAGVVLLKRLDDALADRDKVLAVIRGTALNNDGDRKAGFTTPSPVGQAECIAAALRSSGVHPRDISYVEAHGTGTSVGDPIEVAGLVDAFQRVAGEPLPAQYCGLGSVKGNVGHMAQAAGASGLIKTVLALQHEVLPASINLRKLNPKLQLEKTPFTVLTETTPWPRVADRPRRAGVSSFGIGGTNGHVILEEAPATDRTPLVADRSCELLVWSAAEEKALDAYADRLADHLENVDDRAFHDSAYTLRVGRTQRRHRRALVAGDAGSAVTALRSGNAGIRADGTRRSPVFCFPGQGAQHPGMAHQLYREEPVFQRYCDESFEILEPLLGFDLRRAWLTAEDPEVMAETRLAQPLIYLLECAMAHLLADWGLTPDRVLGHSVGEIAAATVAGVFSREDGLRVISERARLMQEMPRGRMLAVAAGRAAVEPYLNEDVSLAAVNGRAQTIVSGPEEAIEDVAQRLRSDRIASSRLGSSHAFHSPMMAPAAAAFEAMLKDVTLSPPALPLVSVATGQELTGEQAQEPGFWARQLVDPVLFAPALHTLLKAGPAFLLEVGPGHTLSALMRGDAEVRSSGSVALPTSPATVPDKRGRHDLEETLGRLWVEGLPVDLARRDAGRGLHRIQMPGYAYQRRRFWVERAVTHSPARDNALPVAPAETAAPTSTEDTAPVAEPAAVSPAESAPGVPVPGAPASEWSLAAWDWTRRLEGTAPVPAARIGGQDALLVLPGGLPDAAAFRRAFQRAGYRTRIATAPERPATGPAPTGGRVLAPGSEEDWTRILSDLAPDAPLLIAHALLAGGPAEVSSANLDEQLERGYHDLVACARAVARSRGRDETILLVLARNAVDVTGAETVNPATAMVHGLLRSLEQEYANLRCVLVDVGAGTRAEMLTDTIATLDLPLVALRGSARWEPGLRPVPRTSLPGRPRLRVNGTYLITGGLGGIGLVTAQALADTGLEPRLVLMGRSASPATDSLQGAQLAAAIEELEEAGAEVLVVRGDVTDRDSLKSVLAQVRDRFGALHGVVHSAGVAGGGLVRQRSREDVMKVLAPKLHGTVLIEECLAGQPLDFLLLFSSIASLTGMLGSADYAAANAFLNAWAQQNGRGDCWTTSVAWPGWSEVGMLAQAAAGVAELLTGGSAAAARPAAPATGDGRGEPPADTQEALEFRRTLSPETDWELTEHRFSGRSALPGTASMELIVTAARELGLVPADRAVEVRDAVLAAPVNAPEPIELRVAFTPMADVHRFRLQSRPAGTERPWQHHVNGVVAAGPADVPQDADVAAIRAGLAEAPPARLPSPQSGWLEFGPRWDCVTRLEVGPRECLAELVVPEEYQADLKEHLLHPAVLDRAGMIIPAGDEDRADGPRAEGAEPQARHYIPFLYRRLRFFAPIPARVLAHGRMSPDKNGVRLVDIDLYEPDTGRLLVQVTGYTVREVDADDFMRRLAEKPKVAAPSVQTLEQMRSAAAGPVGNAPLRESRPVEVDDNLLRPREGAQALLDILDGRYPSFLLVLPKAGGAVPGMPWSGAAVAPRPTEPAPKPVTVAAVTAPPTPPPAPATTGTESSAPAAVPDSMETIVAAVRELWTEALGIDEIGLDEDFFELGGNSLVAVQLSARLRERFGVELSAGALFDANTIERLAKELLATKAG</sequence>
<dbReference type="RefSeq" id="WP_378968770.1">
    <property type="nucleotide sequence ID" value="NZ_JBHTBJ010000010.1"/>
</dbReference>
<dbReference type="InterPro" id="IPR001227">
    <property type="entry name" value="Ac_transferase_dom_sf"/>
</dbReference>
<feature type="region of interest" description="C-terminal hotdog fold" evidence="4">
    <location>
        <begin position="1522"/>
        <end position="1677"/>
    </location>
</feature>
<evidence type="ECO:0000256" key="3">
    <source>
        <dbReference type="ARBA" id="ARBA00022679"/>
    </source>
</evidence>
<dbReference type="PROSITE" id="PS50075">
    <property type="entry name" value="CARRIER"/>
    <property type="match status" value="1"/>
</dbReference>
<dbReference type="SMART" id="SM01294">
    <property type="entry name" value="PKS_PP_betabranch"/>
    <property type="match status" value="1"/>
</dbReference>
<evidence type="ECO:0000259" key="7">
    <source>
        <dbReference type="PROSITE" id="PS52004"/>
    </source>
</evidence>
<dbReference type="PANTHER" id="PTHR43775">
    <property type="entry name" value="FATTY ACID SYNTHASE"/>
    <property type="match status" value="1"/>
</dbReference>
<evidence type="ECO:0000256" key="5">
    <source>
        <dbReference type="SAM" id="MobiDB-lite"/>
    </source>
</evidence>
<dbReference type="SUPFAM" id="SSF55048">
    <property type="entry name" value="Probable ACP-binding domain of malonyl-CoA ACP transacylase"/>
    <property type="match status" value="1"/>
</dbReference>
<dbReference type="Gene3D" id="3.40.366.10">
    <property type="entry name" value="Malonyl-Coenzyme A Acyl Carrier Protein, domain 2"/>
    <property type="match status" value="1"/>
</dbReference>
<evidence type="ECO:0000259" key="8">
    <source>
        <dbReference type="PROSITE" id="PS52019"/>
    </source>
</evidence>
<dbReference type="InterPro" id="IPR013968">
    <property type="entry name" value="PKS_KR"/>
</dbReference>
<dbReference type="Gene3D" id="3.40.50.720">
    <property type="entry name" value="NAD(P)-binding Rossmann-like Domain"/>
    <property type="match status" value="1"/>
</dbReference>
<dbReference type="PROSITE" id="PS00606">
    <property type="entry name" value="KS3_1"/>
    <property type="match status" value="1"/>
</dbReference>
<dbReference type="SUPFAM" id="SSF47336">
    <property type="entry name" value="ACP-like"/>
    <property type="match status" value="1"/>
</dbReference>
<feature type="region of interest" description="N-terminal hotdog fold" evidence="4">
    <location>
        <begin position="1383"/>
        <end position="1511"/>
    </location>
</feature>
<feature type="compositionally biased region" description="Low complexity" evidence="5">
    <location>
        <begin position="888"/>
        <end position="922"/>
    </location>
</feature>
<dbReference type="Pfam" id="PF21089">
    <property type="entry name" value="PKS_DH_N"/>
    <property type="match status" value="1"/>
</dbReference>
<name>A0ABW2HQZ8_9ACTN</name>
<evidence type="ECO:0000313" key="10">
    <source>
        <dbReference type="Proteomes" id="UP001596548"/>
    </source>
</evidence>
<dbReference type="Gene3D" id="3.40.47.10">
    <property type="match status" value="1"/>
</dbReference>
<feature type="region of interest" description="Disordered" evidence="5">
    <location>
        <begin position="1782"/>
        <end position="1804"/>
    </location>
</feature>
<dbReference type="InterPro" id="IPR049552">
    <property type="entry name" value="PKS_DH_N"/>
</dbReference>
<dbReference type="InterPro" id="IPR006162">
    <property type="entry name" value="Ppantetheine_attach_site"/>
</dbReference>
<dbReference type="InterPro" id="IPR018201">
    <property type="entry name" value="Ketoacyl_synth_AS"/>
</dbReference>
<feature type="domain" description="PKS/mFAS DH" evidence="8">
    <location>
        <begin position="1383"/>
        <end position="1677"/>
    </location>
</feature>
<feature type="compositionally biased region" description="Low complexity" evidence="5">
    <location>
        <begin position="1792"/>
        <end position="1803"/>
    </location>
</feature>
<comment type="caution">
    <text evidence="9">The sequence shown here is derived from an EMBL/GenBank/DDBJ whole genome shotgun (WGS) entry which is preliminary data.</text>
</comment>
<dbReference type="InterPro" id="IPR042104">
    <property type="entry name" value="PKS_dehydratase_sf"/>
</dbReference>
<dbReference type="SUPFAM" id="SSF52151">
    <property type="entry name" value="FabD/lysophospholipase-like"/>
    <property type="match status" value="1"/>
</dbReference>
<dbReference type="InterPro" id="IPR036736">
    <property type="entry name" value="ACP-like_sf"/>
</dbReference>
<evidence type="ECO:0000259" key="6">
    <source>
        <dbReference type="PROSITE" id="PS50075"/>
    </source>
</evidence>
<dbReference type="Pfam" id="PF00550">
    <property type="entry name" value="PP-binding"/>
    <property type="match status" value="1"/>
</dbReference>
<dbReference type="SMART" id="SM00823">
    <property type="entry name" value="PKS_PP"/>
    <property type="match status" value="1"/>
</dbReference>
<dbReference type="Gene3D" id="1.10.1200.10">
    <property type="entry name" value="ACP-like"/>
    <property type="match status" value="1"/>
</dbReference>
<dbReference type="SMART" id="SM00826">
    <property type="entry name" value="PKS_DH"/>
    <property type="match status" value="1"/>
</dbReference>
<gene>
    <name evidence="9" type="ORF">ACFQS1_16255</name>
</gene>
<dbReference type="PROSITE" id="PS52004">
    <property type="entry name" value="KS3_2"/>
    <property type="match status" value="1"/>
</dbReference>
<dbReference type="InterPro" id="IPR014043">
    <property type="entry name" value="Acyl_transferase_dom"/>
</dbReference>
<dbReference type="SMART" id="SM00822">
    <property type="entry name" value="PKS_KR"/>
    <property type="match status" value="1"/>
</dbReference>
<feature type="region of interest" description="Disordered" evidence="5">
    <location>
        <begin position="884"/>
        <end position="928"/>
    </location>
</feature>
<dbReference type="InterPro" id="IPR020841">
    <property type="entry name" value="PKS_Beta-ketoAc_synthase_dom"/>
</dbReference>
<dbReference type="Proteomes" id="UP001596548">
    <property type="component" value="Unassembled WGS sequence"/>
</dbReference>
<dbReference type="PROSITE" id="PS52019">
    <property type="entry name" value="PKS_MFAS_DH"/>
    <property type="match status" value="1"/>
</dbReference>
<dbReference type="Pfam" id="PF08659">
    <property type="entry name" value="KR"/>
    <property type="match status" value="1"/>
</dbReference>
<dbReference type="InterPro" id="IPR020807">
    <property type="entry name" value="PKS_DH"/>
</dbReference>
<dbReference type="Pfam" id="PF14765">
    <property type="entry name" value="PS-DH"/>
    <property type="match status" value="1"/>
</dbReference>
<dbReference type="InterPro" id="IPR057326">
    <property type="entry name" value="KR_dom"/>
</dbReference>
<dbReference type="CDD" id="cd00833">
    <property type="entry name" value="PKS"/>
    <property type="match status" value="1"/>
</dbReference>
<dbReference type="InterPro" id="IPR050091">
    <property type="entry name" value="PKS_NRPS_Biosynth_Enz"/>
</dbReference>
<dbReference type="PROSITE" id="PS00012">
    <property type="entry name" value="PHOSPHOPANTETHEINE"/>
    <property type="match status" value="1"/>
</dbReference>
<accession>A0ABW2HQZ8</accession>
<dbReference type="EMBL" id="JBHTBJ010000010">
    <property type="protein sequence ID" value="MFC7275542.1"/>
    <property type="molecule type" value="Genomic_DNA"/>
</dbReference>
<dbReference type="InterPro" id="IPR049551">
    <property type="entry name" value="PKS_DH_C"/>
</dbReference>
<dbReference type="InterPro" id="IPR016039">
    <property type="entry name" value="Thiolase-like"/>
</dbReference>
<keyword evidence="1" id="KW-0596">Phosphopantetheine</keyword>
<evidence type="ECO:0000256" key="4">
    <source>
        <dbReference type="PROSITE-ProRule" id="PRU01363"/>
    </source>
</evidence>
<dbReference type="InterPro" id="IPR014030">
    <property type="entry name" value="Ketoacyl_synth_N"/>
</dbReference>
<dbReference type="SMART" id="SM00825">
    <property type="entry name" value="PKS_KS"/>
    <property type="match status" value="1"/>
</dbReference>
<evidence type="ECO:0000256" key="1">
    <source>
        <dbReference type="ARBA" id="ARBA00022450"/>
    </source>
</evidence>
<keyword evidence="3" id="KW-0808">Transferase</keyword>
<dbReference type="InterPro" id="IPR016035">
    <property type="entry name" value="Acyl_Trfase/lysoPLipase"/>
</dbReference>
<protein>
    <submittedName>
        <fullName evidence="9">SDR family NAD(P)-dependent oxidoreductase</fullName>
    </submittedName>
</protein>
<dbReference type="Pfam" id="PF00698">
    <property type="entry name" value="Acyl_transf_1"/>
    <property type="match status" value="1"/>
</dbReference>
<feature type="domain" description="Carrier" evidence="6">
    <location>
        <begin position="1806"/>
        <end position="1881"/>
    </location>
</feature>
<dbReference type="InterPro" id="IPR020806">
    <property type="entry name" value="PKS_PP-bd"/>
</dbReference>
<keyword evidence="10" id="KW-1185">Reference proteome</keyword>
<organism evidence="9 10">
    <name type="scientific">Paractinoplanes rhizophilus</name>
    <dbReference type="NCBI Taxonomy" id="1416877"/>
    <lineage>
        <taxon>Bacteria</taxon>
        <taxon>Bacillati</taxon>
        <taxon>Actinomycetota</taxon>
        <taxon>Actinomycetes</taxon>
        <taxon>Micromonosporales</taxon>
        <taxon>Micromonosporaceae</taxon>
        <taxon>Paractinoplanes</taxon>
    </lineage>
</organism>
<evidence type="ECO:0000256" key="2">
    <source>
        <dbReference type="ARBA" id="ARBA00022553"/>
    </source>
</evidence>
<dbReference type="PANTHER" id="PTHR43775:SF37">
    <property type="entry name" value="SI:DKEY-61P9.11"/>
    <property type="match status" value="1"/>
</dbReference>
<dbReference type="InterPro" id="IPR032821">
    <property type="entry name" value="PKS_assoc"/>
</dbReference>